<feature type="compositionally biased region" description="Low complexity" evidence="7">
    <location>
        <begin position="35"/>
        <end position="49"/>
    </location>
</feature>
<dbReference type="Proteomes" id="UP001165740">
    <property type="component" value="Chromosome 12"/>
</dbReference>
<dbReference type="GO" id="GO:0016055">
    <property type="term" value="P:Wnt signaling pathway"/>
    <property type="evidence" value="ECO:0007669"/>
    <property type="project" value="UniProtKB-KW"/>
</dbReference>
<sequence>MSSSDESEDDEMSKKISAAICDESIIQNLATAQTAAAAAGTQTSQQSQSRSVGSVDHSDLASSRESCATKKSQLPNKVHTRSIRHQDNNADQGCENVLNTTPGFRAHVSKQLSIMLDKKLKDLLSENIWKCSKQSKTIPKGIQLFSNSTMRCCSPESADIVKSDLDTSKAEKRKKHPISSSSDSSSSEDDKIKACVFSQEDILKENERLSKLQKSTKKTEITPDESEDKTNAESIPMDIEIHKKCKKAKKKRKKDKHIDISH</sequence>
<evidence type="ECO:0000256" key="2">
    <source>
        <dbReference type="ARBA" id="ARBA00008632"/>
    </source>
</evidence>
<dbReference type="OrthoDB" id="6156183at2759"/>
<comment type="subcellular location">
    <subcellularLocation>
        <location evidence="1">Nucleus envelope</location>
    </subcellularLocation>
</comment>
<evidence type="ECO:0000256" key="5">
    <source>
        <dbReference type="ARBA" id="ARBA00022687"/>
    </source>
</evidence>
<evidence type="ECO:0000256" key="4">
    <source>
        <dbReference type="ARBA" id="ARBA00022473"/>
    </source>
</evidence>
<dbReference type="GeneID" id="106070277"/>
<accession>A0A9U8EFY7</accession>
<comment type="similarity">
    <text evidence="2">Belongs to the CUSTOS family.</text>
</comment>
<evidence type="ECO:0000256" key="1">
    <source>
        <dbReference type="ARBA" id="ARBA00004259"/>
    </source>
</evidence>
<protein>
    <recommendedName>
        <fullName evidence="3">Protein CUSTOS</fullName>
    </recommendedName>
</protein>
<organism evidence="8 9">
    <name type="scientific">Biomphalaria glabrata</name>
    <name type="common">Bloodfluke planorb</name>
    <name type="synonym">Freshwater snail</name>
    <dbReference type="NCBI Taxonomy" id="6526"/>
    <lineage>
        <taxon>Eukaryota</taxon>
        <taxon>Metazoa</taxon>
        <taxon>Spiralia</taxon>
        <taxon>Lophotrochozoa</taxon>
        <taxon>Mollusca</taxon>
        <taxon>Gastropoda</taxon>
        <taxon>Heterobranchia</taxon>
        <taxon>Euthyneura</taxon>
        <taxon>Panpulmonata</taxon>
        <taxon>Hygrophila</taxon>
        <taxon>Lymnaeoidea</taxon>
        <taxon>Planorbidae</taxon>
        <taxon>Biomphalaria</taxon>
    </lineage>
</organism>
<dbReference type="KEGG" id="bgt:106070277"/>
<keyword evidence="8" id="KW-1185">Reference proteome</keyword>
<dbReference type="PANTHER" id="PTHR14482">
    <property type="entry name" value="CHROMOSOME 12 ORF 43 HOMOLOG"/>
    <property type="match status" value="1"/>
</dbReference>
<feature type="compositionally biased region" description="Polar residues" evidence="7">
    <location>
        <begin position="60"/>
        <end position="75"/>
    </location>
</feature>
<dbReference type="AlphaFoldDB" id="A0A9U8EFY7"/>
<reference evidence="9" key="1">
    <citation type="submission" date="2025-08" db="UniProtKB">
        <authorList>
            <consortium name="RefSeq"/>
        </authorList>
    </citation>
    <scope>IDENTIFICATION</scope>
</reference>
<dbReference type="InterPro" id="IPR026694">
    <property type="entry name" value="CUSTOS"/>
</dbReference>
<dbReference type="GO" id="GO:0005635">
    <property type="term" value="C:nuclear envelope"/>
    <property type="evidence" value="ECO:0007669"/>
    <property type="project" value="UniProtKB-SubCell"/>
</dbReference>
<evidence type="ECO:0000313" key="9">
    <source>
        <dbReference type="RefSeq" id="XP_013085578.2"/>
    </source>
</evidence>
<evidence type="ECO:0000313" key="8">
    <source>
        <dbReference type="Proteomes" id="UP001165740"/>
    </source>
</evidence>
<feature type="region of interest" description="Disordered" evidence="7">
    <location>
        <begin position="165"/>
        <end position="192"/>
    </location>
</feature>
<gene>
    <name evidence="9" type="primary">LOC106070277</name>
</gene>
<dbReference type="RefSeq" id="XP_013085578.2">
    <property type="nucleotide sequence ID" value="XM_013230124.2"/>
</dbReference>
<feature type="region of interest" description="Disordered" evidence="7">
    <location>
        <begin position="207"/>
        <end position="240"/>
    </location>
</feature>
<evidence type="ECO:0000256" key="6">
    <source>
        <dbReference type="ARBA" id="ARBA00023242"/>
    </source>
</evidence>
<keyword evidence="4" id="KW-0217">Developmental protein</keyword>
<feature type="region of interest" description="Disordered" evidence="7">
    <location>
        <begin position="35"/>
        <end position="93"/>
    </location>
</feature>
<dbReference type="OMA" id="RESCATK"/>
<keyword evidence="6" id="KW-0539">Nucleus</keyword>
<evidence type="ECO:0000256" key="3">
    <source>
        <dbReference type="ARBA" id="ARBA00013465"/>
    </source>
</evidence>
<dbReference type="PANTHER" id="PTHR14482:SF0">
    <property type="entry name" value="PROTEIN CUSTOS"/>
    <property type="match status" value="1"/>
</dbReference>
<evidence type="ECO:0000256" key="7">
    <source>
        <dbReference type="SAM" id="MobiDB-lite"/>
    </source>
</evidence>
<name>A0A9U8EFY7_BIOGL</name>
<keyword evidence="5" id="KW-0879">Wnt signaling pathway</keyword>
<proteinExistence type="inferred from homology"/>